<dbReference type="NCBIfam" id="TIGR02937">
    <property type="entry name" value="sigma70-ECF"/>
    <property type="match status" value="1"/>
</dbReference>
<dbReference type="Gene3D" id="1.10.1740.10">
    <property type="match status" value="1"/>
</dbReference>
<name>A0A0K1PQ15_9BACT</name>
<dbReference type="InterPro" id="IPR013249">
    <property type="entry name" value="RNA_pol_sigma70_r4_t2"/>
</dbReference>
<organism evidence="8 9">
    <name type="scientific">Labilithrix luteola</name>
    <dbReference type="NCBI Taxonomy" id="1391654"/>
    <lineage>
        <taxon>Bacteria</taxon>
        <taxon>Pseudomonadati</taxon>
        <taxon>Myxococcota</taxon>
        <taxon>Polyangia</taxon>
        <taxon>Polyangiales</taxon>
        <taxon>Labilitrichaceae</taxon>
        <taxon>Labilithrix</taxon>
    </lineage>
</organism>
<dbReference type="EMBL" id="CP012333">
    <property type="protein sequence ID" value="AKU95635.1"/>
    <property type="molecule type" value="Genomic_DNA"/>
</dbReference>
<dbReference type="InterPro" id="IPR039425">
    <property type="entry name" value="RNA_pol_sigma-70-like"/>
</dbReference>
<evidence type="ECO:0000313" key="8">
    <source>
        <dbReference type="EMBL" id="AKU95635.1"/>
    </source>
</evidence>
<dbReference type="SUPFAM" id="SSF88659">
    <property type="entry name" value="Sigma3 and sigma4 domains of RNA polymerase sigma factors"/>
    <property type="match status" value="1"/>
</dbReference>
<dbReference type="Proteomes" id="UP000064967">
    <property type="component" value="Chromosome"/>
</dbReference>
<dbReference type="SUPFAM" id="SSF88946">
    <property type="entry name" value="Sigma2 domain of RNA polymerase sigma factors"/>
    <property type="match status" value="1"/>
</dbReference>
<dbReference type="Pfam" id="PF08281">
    <property type="entry name" value="Sigma70_r4_2"/>
    <property type="match status" value="1"/>
</dbReference>
<keyword evidence="4" id="KW-0238">DNA-binding</keyword>
<dbReference type="InterPro" id="IPR007627">
    <property type="entry name" value="RNA_pol_sigma70_r2"/>
</dbReference>
<dbReference type="GO" id="GO:0016987">
    <property type="term" value="F:sigma factor activity"/>
    <property type="evidence" value="ECO:0007669"/>
    <property type="project" value="UniProtKB-KW"/>
</dbReference>
<gene>
    <name evidence="8" type="ORF">AKJ09_02299</name>
</gene>
<dbReference type="InterPro" id="IPR013324">
    <property type="entry name" value="RNA_pol_sigma_r3/r4-like"/>
</dbReference>
<dbReference type="InterPro" id="IPR036388">
    <property type="entry name" value="WH-like_DNA-bd_sf"/>
</dbReference>
<evidence type="ECO:0000259" key="7">
    <source>
        <dbReference type="Pfam" id="PF08281"/>
    </source>
</evidence>
<evidence type="ECO:0000256" key="2">
    <source>
        <dbReference type="ARBA" id="ARBA00023015"/>
    </source>
</evidence>
<keyword evidence="3" id="KW-0731">Sigma factor</keyword>
<evidence type="ECO:0000256" key="3">
    <source>
        <dbReference type="ARBA" id="ARBA00023082"/>
    </source>
</evidence>
<dbReference type="GO" id="GO:0003677">
    <property type="term" value="F:DNA binding"/>
    <property type="evidence" value="ECO:0007669"/>
    <property type="project" value="UniProtKB-KW"/>
</dbReference>
<reference evidence="8 9" key="1">
    <citation type="submission" date="2015-08" db="EMBL/GenBank/DDBJ databases">
        <authorList>
            <person name="Babu N.S."/>
            <person name="Beckwith C.J."/>
            <person name="Beseler K.G."/>
            <person name="Brison A."/>
            <person name="Carone J.V."/>
            <person name="Caskin T.P."/>
            <person name="Diamond M."/>
            <person name="Durham M.E."/>
            <person name="Foxe J.M."/>
            <person name="Go M."/>
            <person name="Henderson B.A."/>
            <person name="Jones I.B."/>
            <person name="McGettigan J.A."/>
            <person name="Micheletti S.J."/>
            <person name="Nasrallah M.E."/>
            <person name="Ortiz D."/>
            <person name="Piller C.R."/>
            <person name="Privatt S.R."/>
            <person name="Schneider S.L."/>
            <person name="Sharp S."/>
            <person name="Smith T.C."/>
            <person name="Stanton J.D."/>
            <person name="Ullery H.E."/>
            <person name="Wilson R.J."/>
            <person name="Serrano M.G."/>
            <person name="Buck G."/>
            <person name="Lee V."/>
            <person name="Wang Y."/>
            <person name="Carvalho R."/>
            <person name="Voegtly L."/>
            <person name="Shi R."/>
            <person name="Duckworth R."/>
            <person name="Johnson A."/>
            <person name="Loviza R."/>
            <person name="Walstead R."/>
            <person name="Shah Z."/>
            <person name="Kiflezghi M."/>
            <person name="Wade K."/>
            <person name="Ball S.L."/>
            <person name="Bradley K.W."/>
            <person name="Asai D.J."/>
            <person name="Bowman C.A."/>
            <person name="Russell D.A."/>
            <person name="Pope W.H."/>
            <person name="Jacobs-Sera D."/>
            <person name="Hendrix R.W."/>
            <person name="Hatfull G.F."/>
        </authorList>
    </citation>
    <scope>NUCLEOTIDE SEQUENCE [LARGE SCALE GENOMIC DNA]</scope>
    <source>
        <strain evidence="8 9">DSM 27648</strain>
    </source>
</reference>
<dbReference type="AlphaFoldDB" id="A0A0K1PQ15"/>
<feature type="domain" description="RNA polymerase sigma-70 region 2" evidence="6">
    <location>
        <begin position="26"/>
        <end position="92"/>
    </location>
</feature>
<evidence type="ECO:0000256" key="1">
    <source>
        <dbReference type="ARBA" id="ARBA00010641"/>
    </source>
</evidence>
<evidence type="ECO:0000259" key="6">
    <source>
        <dbReference type="Pfam" id="PF04542"/>
    </source>
</evidence>
<dbReference type="KEGG" id="llu:AKJ09_02299"/>
<dbReference type="InterPro" id="IPR013325">
    <property type="entry name" value="RNA_pol_sigma_r2"/>
</dbReference>
<dbReference type="Pfam" id="PF04542">
    <property type="entry name" value="Sigma70_r2"/>
    <property type="match status" value="1"/>
</dbReference>
<accession>A0A0K1PQ15</accession>
<dbReference type="PANTHER" id="PTHR43133">
    <property type="entry name" value="RNA POLYMERASE ECF-TYPE SIGMA FACTO"/>
    <property type="match status" value="1"/>
</dbReference>
<dbReference type="OrthoDB" id="9797134at2"/>
<dbReference type="PANTHER" id="PTHR43133:SF8">
    <property type="entry name" value="RNA POLYMERASE SIGMA FACTOR HI_1459-RELATED"/>
    <property type="match status" value="1"/>
</dbReference>
<dbReference type="STRING" id="1391654.AKJ09_02299"/>
<evidence type="ECO:0000256" key="4">
    <source>
        <dbReference type="ARBA" id="ARBA00023125"/>
    </source>
</evidence>
<keyword evidence="9" id="KW-1185">Reference proteome</keyword>
<feature type="domain" description="RNA polymerase sigma factor 70 region 4 type 2" evidence="7">
    <location>
        <begin position="117"/>
        <end position="169"/>
    </location>
</feature>
<keyword evidence="5" id="KW-0804">Transcription</keyword>
<sequence>MQASILRNALAPSADVGRPMMTIDELFAEHASFVWRTLRHFGVHDADLEDQSQEVFLVVQRQISKWDGEHPRSWLFAIARRCAAAYRRRSHRRHEQPVESVPDSIDPHDPTTRAQLDRLNRVFQTLDEDKQIVFLLHEVEGMSMREVADAVGCPLQTAYSRYNAARRDLFRALEEAK</sequence>
<protein>
    <submittedName>
        <fullName evidence="8">RNA polymerase sigma factor RpoE</fullName>
    </submittedName>
</protein>
<evidence type="ECO:0000313" key="9">
    <source>
        <dbReference type="Proteomes" id="UP000064967"/>
    </source>
</evidence>
<proteinExistence type="inferred from homology"/>
<keyword evidence="2" id="KW-0805">Transcription regulation</keyword>
<evidence type="ECO:0000256" key="5">
    <source>
        <dbReference type="ARBA" id="ARBA00023163"/>
    </source>
</evidence>
<dbReference type="Gene3D" id="1.10.10.10">
    <property type="entry name" value="Winged helix-like DNA-binding domain superfamily/Winged helix DNA-binding domain"/>
    <property type="match status" value="1"/>
</dbReference>
<comment type="similarity">
    <text evidence="1">Belongs to the sigma-70 factor family. ECF subfamily.</text>
</comment>
<dbReference type="GO" id="GO:0006352">
    <property type="term" value="P:DNA-templated transcription initiation"/>
    <property type="evidence" value="ECO:0007669"/>
    <property type="project" value="InterPro"/>
</dbReference>
<dbReference type="RefSeq" id="WP_146647048.1">
    <property type="nucleotide sequence ID" value="NZ_CP012333.1"/>
</dbReference>
<dbReference type="InterPro" id="IPR014284">
    <property type="entry name" value="RNA_pol_sigma-70_dom"/>
</dbReference>